<reference evidence="2 3" key="1">
    <citation type="journal article" date="2012" name="J. Bacteriol.">
        <title>Genome Sequence of the Alkane-Degrading Bacterium Alcanivorax hongdengensis Type Strain A-11-3.</title>
        <authorList>
            <person name="Lai Q."/>
            <person name="Shao Z."/>
        </authorList>
    </citation>
    <scope>NUCLEOTIDE SEQUENCE [LARGE SCALE GENOMIC DNA]</scope>
    <source>
        <strain evidence="2 3">A-11-3</strain>
    </source>
</reference>
<name>L0W9L0_9GAMM</name>
<protein>
    <submittedName>
        <fullName evidence="2">Uncharacterized protein</fullName>
    </submittedName>
</protein>
<evidence type="ECO:0000313" key="3">
    <source>
        <dbReference type="Proteomes" id="UP000010164"/>
    </source>
</evidence>
<sequence length="306" mass="32242">AGGTLWLSLPPATALPLTLNSEGGEGGHPAGGKGGVGALLSSRPRAENGFRDLAIAGPEAGYACQPAGHWASGTLFEDNGAGQVSAAFNGRHDEGETFLSGWPVALLEADGKPLMQTRTDPVGGFVLRLDEADSHGQPLLVQVTAPAGWSLPRPPALDGNPGRQQGRQWRWPIRATADQHSGPLNLGWLARPGWQGPADRQLAPGATAVLTFRYQATVSGAVRFGAEPQPAGSLLMDRNCSGDSEEWQASDSPWWPVHAGEQWCVRMPVKMGEQSVRLTVSATTRPAGQTRPWPAQAQTVNLQPAP</sequence>
<proteinExistence type="predicted"/>
<dbReference type="eggNOG" id="ENOG5033BPA">
    <property type="taxonomic scope" value="Bacteria"/>
</dbReference>
<gene>
    <name evidence="2" type="ORF">A11A3_16965</name>
</gene>
<evidence type="ECO:0000313" key="2">
    <source>
        <dbReference type="EMBL" id="EKF72782.1"/>
    </source>
</evidence>
<feature type="region of interest" description="Disordered" evidence="1">
    <location>
        <begin position="283"/>
        <end position="306"/>
    </location>
</feature>
<accession>L0W9L0</accession>
<dbReference type="Gene3D" id="2.60.40.10">
    <property type="entry name" value="Immunoglobulins"/>
    <property type="match status" value="1"/>
</dbReference>
<dbReference type="InterPro" id="IPR013783">
    <property type="entry name" value="Ig-like_fold"/>
</dbReference>
<keyword evidence="3" id="KW-1185">Reference proteome</keyword>
<dbReference type="EMBL" id="AMRJ01000057">
    <property type="protein sequence ID" value="EKF72782.1"/>
    <property type="molecule type" value="Genomic_DNA"/>
</dbReference>
<dbReference type="Proteomes" id="UP000010164">
    <property type="component" value="Unassembled WGS sequence"/>
</dbReference>
<evidence type="ECO:0000256" key="1">
    <source>
        <dbReference type="SAM" id="MobiDB-lite"/>
    </source>
</evidence>
<organism evidence="2 3">
    <name type="scientific">Alcanivorax hongdengensis A-11-3</name>
    <dbReference type="NCBI Taxonomy" id="1177179"/>
    <lineage>
        <taxon>Bacteria</taxon>
        <taxon>Pseudomonadati</taxon>
        <taxon>Pseudomonadota</taxon>
        <taxon>Gammaproteobacteria</taxon>
        <taxon>Oceanospirillales</taxon>
        <taxon>Alcanivoracaceae</taxon>
        <taxon>Alcanivorax</taxon>
    </lineage>
</organism>
<feature type="non-terminal residue" evidence="2">
    <location>
        <position position="1"/>
    </location>
</feature>
<comment type="caution">
    <text evidence="2">The sequence shown here is derived from an EMBL/GenBank/DDBJ whole genome shotgun (WGS) entry which is preliminary data.</text>
</comment>
<dbReference type="PATRIC" id="fig|1177179.3.peg.3333"/>
<feature type="compositionally biased region" description="Polar residues" evidence="1">
    <location>
        <begin position="296"/>
        <end position="306"/>
    </location>
</feature>
<dbReference type="AlphaFoldDB" id="L0W9L0"/>
<dbReference type="RefSeq" id="WP_008930556.1">
    <property type="nucleotide sequence ID" value="NZ_AMRJ01000057.1"/>
</dbReference>